<dbReference type="NCBIfam" id="TIGR00968">
    <property type="entry name" value="3a0106s01"/>
    <property type="match status" value="1"/>
</dbReference>
<evidence type="ECO:0000256" key="1">
    <source>
        <dbReference type="ARBA" id="ARBA00004533"/>
    </source>
</evidence>
<dbReference type="GO" id="GO:0015697">
    <property type="term" value="P:quaternary ammonium group transport"/>
    <property type="evidence" value="ECO:0007669"/>
    <property type="project" value="UniProtKB-ARBA"/>
</dbReference>
<dbReference type="InterPro" id="IPR008995">
    <property type="entry name" value="Mo/tungstate-bd_C_term_dom"/>
</dbReference>
<dbReference type="RefSeq" id="WP_095445873.1">
    <property type="nucleotide sequence ID" value="NZ_CP022604.1"/>
</dbReference>
<keyword evidence="14" id="KW-1185">Reference proteome</keyword>
<dbReference type="PROSITE" id="PS50893">
    <property type="entry name" value="ABC_TRANSPORTER_2"/>
    <property type="match status" value="1"/>
</dbReference>
<dbReference type="Proteomes" id="UP000327108">
    <property type="component" value="Unassembled WGS sequence"/>
</dbReference>
<dbReference type="Proteomes" id="UP000215256">
    <property type="component" value="Chromosome 1"/>
</dbReference>
<keyword evidence="3" id="KW-0813">Transport</keyword>
<dbReference type="Pfam" id="PF00005">
    <property type="entry name" value="ABC_tran"/>
    <property type="match status" value="1"/>
</dbReference>
<evidence type="ECO:0000259" key="10">
    <source>
        <dbReference type="PROSITE" id="PS50893"/>
    </source>
</evidence>
<evidence type="ECO:0000256" key="6">
    <source>
        <dbReference type="ARBA" id="ARBA00022840"/>
    </source>
</evidence>
<dbReference type="Pfam" id="PF12857">
    <property type="entry name" value="TOBE_3"/>
    <property type="match status" value="1"/>
</dbReference>
<organism evidence="11 13">
    <name type="scientific">Ochrobactrum quorumnocens</name>
    <dbReference type="NCBI Taxonomy" id="271865"/>
    <lineage>
        <taxon>Bacteria</taxon>
        <taxon>Pseudomonadati</taxon>
        <taxon>Pseudomonadota</taxon>
        <taxon>Alphaproteobacteria</taxon>
        <taxon>Hyphomicrobiales</taxon>
        <taxon>Brucellaceae</taxon>
        <taxon>Brucella/Ochrobactrum group</taxon>
        <taxon>Ochrobactrum</taxon>
    </lineage>
</organism>
<dbReference type="GO" id="GO:0043190">
    <property type="term" value="C:ATP-binding cassette (ABC) transporter complex"/>
    <property type="evidence" value="ECO:0007669"/>
    <property type="project" value="InterPro"/>
</dbReference>
<dbReference type="Gene3D" id="3.40.50.300">
    <property type="entry name" value="P-loop containing nucleotide triphosphate hydrolases"/>
    <property type="match status" value="1"/>
</dbReference>
<keyword evidence="8" id="KW-0764">Sulfate transport</keyword>
<dbReference type="OrthoDB" id="9802264at2"/>
<keyword evidence="5" id="KW-0547">Nucleotide-binding</keyword>
<name>A0A248ULM7_9HYPH</name>
<sequence length="363" mass="40276">MEVRVAGVRKEFARFPALHNVSLDIRSSELIALLGPSGSGKTTLLRLIAGLEKPTEGAIYFGEEDASHKSVQERNVGFVFQHYALFRHMTVAENIGFGLKVRPSSTRPATVEIKRRALELLDLVQLKGLENRYPSQLSGGQRQRVALARAMAIEPKVLLLDEPFGALDAQVRKELRRWLREIHDKTGHTTVFVTHDQDEALELADRVVVMSQGRIEQIGTPDEVYDTPNSPFVYGFIGESSTLPVRIEKGELWLADRNIGLTVDGATDGEARLFFRPHDVELLDGCGGCIAGTVVASRRSGGKRRVELEIGGARERVEIEIPAEHPASEKSRIAFRPRYWRVFGNDDAPNAIENPPVLTEAQA</sequence>
<evidence type="ECO:0000256" key="2">
    <source>
        <dbReference type="ARBA" id="ARBA00005417"/>
    </source>
</evidence>
<dbReference type="InterPro" id="IPR003439">
    <property type="entry name" value="ABC_transporter-like_ATP-bd"/>
</dbReference>
<dbReference type="PROSITE" id="PS00211">
    <property type="entry name" value="ABC_TRANSPORTER_1"/>
    <property type="match status" value="1"/>
</dbReference>
<evidence type="ECO:0000313" key="13">
    <source>
        <dbReference type="Proteomes" id="UP000215256"/>
    </source>
</evidence>
<evidence type="ECO:0000256" key="5">
    <source>
        <dbReference type="ARBA" id="ARBA00022741"/>
    </source>
</evidence>
<keyword evidence="7" id="KW-1278">Translocase</keyword>
<reference evidence="11 13" key="1">
    <citation type="submission" date="2017-07" db="EMBL/GenBank/DDBJ databases">
        <title>Phylogenetic study on the rhizospheric bacterium Ochrobactrum sp. A44.</title>
        <authorList>
            <person name="Krzyzanowska D.M."/>
            <person name="Ossowicki A."/>
            <person name="Rajewska M."/>
            <person name="Maciag T."/>
            <person name="Kaczynski Z."/>
            <person name="Czerwicka M."/>
            <person name="Jafra S."/>
        </authorList>
    </citation>
    <scope>NUCLEOTIDE SEQUENCE [LARGE SCALE GENOMIC DNA]</scope>
    <source>
        <strain evidence="11 13">A44</strain>
    </source>
</reference>
<dbReference type="InterPro" id="IPR005666">
    <property type="entry name" value="Sulph_transpt1"/>
</dbReference>
<evidence type="ECO:0000313" key="11">
    <source>
        <dbReference type="EMBL" id="ASV87526.1"/>
    </source>
</evidence>
<keyword evidence="9" id="KW-0472">Membrane</keyword>
<feature type="domain" description="ABC transporter" evidence="10">
    <location>
        <begin position="3"/>
        <end position="237"/>
    </location>
</feature>
<dbReference type="InterPro" id="IPR017871">
    <property type="entry name" value="ABC_transporter-like_CS"/>
</dbReference>
<gene>
    <name evidence="11" type="primary">cysA</name>
    <name evidence="11" type="ORF">CES85_0123</name>
    <name evidence="12" type="ORF">F3W84_21475</name>
</gene>
<proteinExistence type="inferred from homology"/>
<dbReference type="InterPro" id="IPR003593">
    <property type="entry name" value="AAA+_ATPase"/>
</dbReference>
<dbReference type="GO" id="GO:0016887">
    <property type="term" value="F:ATP hydrolysis activity"/>
    <property type="evidence" value="ECO:0007669"/>
    <property type="project" value="InterPro"/>
</dbReference>
<dbReference type="SUPFAM" id="SSF50331">
    <property type="entry name" value="MOP-like"/>
    <property type="match status" value="1"/>
</dbReference>
<dbReference type="SUPFAM" id="SSF52540">
    <property type="entry name" value="P-loop containing nucleoside triphosphate hydrolases"/>
    <property type="match status" value="1"/>
</dbReference>
<evidence type="ECO:0000256" key="4">
    <source>
        <dbReference type="ARBA" id="ARBA00022475"/>
    </source>
</evidence>
<dbReference type="EMBL" id="CP022604">
    <property type="protein sequence ID" value="ASV87526.1"/>
    <property type="molecule type" value="Genomic_DNA"/>
</dbReference>
<protein>
    <submittedName>
        <fullName evidence="11">Sulfate ABC transporter, ATP-binding family protein</fullName>
        <ecNumber evidence="11">3.6.3.25</ecNumber>
    </submittedName>
    <submittedName>
        <fullName evidence="12">Sulfate/molybdate ABC transporter ATP-binding protein</fullName>
    </submittedName>
</protein>
<comment type="similarity">
    <text evidence="2">Belongs to the ABC transporter superfamily.</text>
</comment>
<keyword evidence="6 11" id="KW-0067">ATP-binding</keyword>
<dbReference type="GO" id="GO:0015419">
    <property type="term" value="F:ABC-type sulfate transporter activity"/>
    <property type="evidence" value="ECO:0007669"/>
    <property type="project" value="InterPro"/>
</dbReference>
<evidence type="ECO:0000313" key="14">
    <source>
        <dbReference type="Proteomes" id="UP000327108"/>
    </source>
</evidence>
<keyword evidence="4" id="KW-1003">Cell membrane</keyword>
<evidence type="ECO:0000256" key="9">
    <source>
        <dbReference type="ARBA" id="ARBA00023136"/>
    </source>
</evidence>
<dbReference type="EC" id="3.6.3.25" evidence="11"/>
<accession>A0A248ULM7</accession>
<dbReference type="KEGG" id="och:CES85_0123"/>
<evidence type="ECO:0000256" key="8">
    <source>
        <dbReference type="ARBA" id="ARBA00023032"/>
    </source>
</evidence>
<comment type="subcellular location">
    <subcellularLocation>
        <location evidence="1">Cell inner membrane</location>
    </subcellularLocation>
</comment>
<dbReference type="PANTHER" id="PTHR42781">
    <property type="entry name" value="SPERMIDINE/PUTRESCINE IMPORT ATP-BINDING PROTEIN POTA"/>
    <property type="match status" value="1"/>
</dbReference>
<dbReference type="InterPro" id="IPR050093">
    <property type="entry name" value="ABC_SmlMolc_Importer"/>
</dbReference>
<reference evidence="12 14" key="2">
    <citation type="submission" date="2019-09" db="EMBL/GenBank/DDBJ databases">
        <title>Biological control of the noxious weed angled onion (Allium triquetrum) thwarted by endophytic bacteria in Victoria, Australia.</title>
        <authorList>
            <person name="Tehranchian P."/>
            <person name="Adair R.J."/>
            <person name="Van T.H."/>
            <person name="Morrison P.D."/>
            <person name="Williams H."/>
            <person name="Lawrie A.C."/>
        </authorList>
    </citation>
    <scope>NUCLEOTIDE SEQUENCE [LARGE SCALE GENOMIC DNA]</scope>
    <source>
        <strain evidence="12 14">RPTAtOch1</strain>
    </source>
</reference>
<dbReference type="SMART" id="SM00382">
    <property type="entry name" value="AAA"/>
    <property type="match status" value="1"/>
</dbReference>
<dbReference type="AlphaFoldDB" id="A0A248ULM7"/>
<evidence type="ECO:0000256" key="3">
    <source>
        <dbReference type="ARBA" id="ARBA00022448"/>
    </source>
</evidence>
<dbReference type="CDD" id="cd03296">
    <property type="entry name" value="ABC_CysA_sulfate_importer"/>
    <property type="match status" value="1"/>
</dbReference>
<keyword evidence="11" id="KW-0378">Hydrolase</keyword>
<evidence type="ECO:0000256" key="7">
    <source>
        <dbReference type="ARBA" id="ARBA00022967"/>
    </source>
</evidence>
<dbReference type="EMBL" id="VYXQ01000028">
    <property type="protein sequence ID" value="KAA9361198.1"/>
    <property type="molecule type" value="Genomic_DNA"/>
</dbReference>
<dbReference type="FunFam" id="3.40.50.300:FF:000425">
    <property type="entry name" value="Probable ABC transporter, ATP-binding subunit"/>
    <property type="match status" value="1"/>
</dbReference>
<dbReference type="PANTHER" id="PTHR42781:SF4">
    <property type="entry name" value="SPERMIDINE_PUTRESCINE IMPORT ATP-BINDING PROTEIN POTA"/>
    <property type="match status" value="1"/>
</dbReference>
<dbReference type="InterPro" id="IPR027417">
    <property type="entry name" value="P-loop_NTPase"/>
</dbReference>
<evidence type="ECO:0000313" key="12">
    <source>
        <dbReference type="EMBL" id="KAA9361198.1"/>
    </source>
</evidence>
<dbReference type="InterPro" id="IPR024765">
    <property type="entry name" value="TOBE-like"/>
</dbReference>
<dbReference type="GO" id="GO:0005524">
    <property type="term" value="F:ATP binding"/>
    <property type="evidence" value="ECO:0007669"/>
    <property type="project" value="UniProtKB-KW"/>
</dbReference>